<evidence type="ECO:0000256" key="2">
    <source>
        <dbReference type="ARBA" id="ARBA00022448"/>
    </source>
</evidence>
<evidence type="ECO:0000256" key="6">
    <source>
        <dbReference type="ARBA" id="ARBA00023055"/>
    </source>
</evidence>
<dbReference type="InterPro" id="IPR002913">
    <property type="entry name" value="START_lipid-bd_dom"/>
</dbReference>
<evidence type="ECO:0000256" key="7">
    <source>
        <dbReference type="ARBA" id="ARBA00023121"/>
    </source>
</evidence>
<keyword evidence="7" id="KW-0446">Lipid-binding</keyword>
<dbReference type="Proteomes" id="UP000663874">
    <property type="component" value="Unassembled WGS sequence"/>
</dbReference>
<dbReference type="SMART" id="SM00234">
    <property type="entry name" value="START"/>
    <property type="match status" value="1"/>
</dbReference>
<comment type="subunit">
    <text evidence="8">Interacts with ACOT13/THEM2.</text>
</comment>
<evidence type="ECO:0000256" key="5">
    <source>
        <dbReference type="ARBA" id="ARBA00022990"/>
    </source>
</evidence>
<dbReference type="Pfam" id="PF01852">
    <property type="entry name" value="START"/>
    <property type="match status" value="1"/>
</dbReference>
<feature type="domain" description="START" evidence="12">
    <location>
        <begin position="126"/>
        <end position="324"/>
    </location>
</feature>
<evidence type="ECO:0000259" key="12">
    <source>
        <dbReference type="PROSITE" id="PS50848"/>
    </source>
</evidence>
<accession>A0A818T2H8</accession>
<name>A0A818T2H8_9BILA</name>
<dbReference type="SUPFAM" id="SSF55961">
    <property type="entry name" value="Bet v1-like"/>
    <property type="match status" value="1"/>
</dbReference>
<evidence type="ECO:0000256" key="10">
    <source>
        <dbReference type="ARBA" id="ARBA00077188"/>
    </source>
</evidence>
<evidence type="ECO:0000256" key="8">
    <source>
        <dbReference type="ARBA" id="ARBA00063535"/>
    </source>
</evidence>
<evidence type="ECO:0000313" key="13">
    <source>
        <dbReference type="EMBL" id="CAF3679034.1"/>
    </source>
</evidence>
<evidence type="ECO:0000256" key="11">
    <source>
        <dbReference type="ARBA" id="ARBA00079049"/>
    </source>
</evidence>
<evidence type="ECO:0000256" key="9">
    <source>
        <dbReference type="ARBA" id="ARBA00069061"/>
    </source>
</evidence>
<comment type="caution">
    <text evidence="13">The sequence shown here is derived from an EMBL/GenBank/DDBJ whole genome shotgun (WGS) entry which is preliminary data.</text>
</comment>
<keyword evidence="3" id="KW-0963">Cytoplasm</keyword>
<evidence type="ECO:0000256" key="3">
    <source>
        <dbReference type="ARBA" id="ARBA00022490"/>
    </source>
</evidence>
<evidence type="ECO:0000256" key="1">
    <source>
        <dbReference type="ARBA" id="ARBA00004496"/>
    </source>
</evidence>
<keyword evidence="4" id="KW-0597">Phosphoprotein</keyword>
<dbReference type="AlphaFoldDB" id="A0A818T2H8"/>
<reference evidence="13" key="1">
    <citation type="submission" date="2021-02" db="EMBL/GenBank/DDBJ databases">
        <authorList>
            <person name="Nowell W R."/>
        </authorList>
    </citation>
    <scope>NUCLEOTIDE SEQUENCE</scope>
</reference>
<dbReference type="FunFam" id="3.30.530.20:FF:000017">
    <property type="entry name" value="Phosphatidylcholine transfer protein, putative"/>
    <property type="match status" value="1"/>
</dbReference>
<protein>
    <recommendedName>
        <fullName evidence="9">Phosphatidylcholine transfer protein</fullName>
    </recommendedName>
    <alternativeName>
        <fullName evidence="11">START domain-containing protein 2</fullName>
    </alternativeName>
    <alternativeName>
        <fullName evidence="10">StAR-related lipid transfer protein 2</fullName>
    </alternativeName>
</protein>
<organism evidence="13 14">
    <name type="scientific">Rotaria sordida</name>
    <dbReference type="NCBI Taxonomy" id="392033"/>
    <lineage>
        <taxon>Eukaryota</taxon>
        <taxon>Metazoa</taxon>
        <taxon>Spiralia</taxon>
        <taxon>Gnathifera</taxon>
        <taxon>Rotifera</taxon>
        <taxon>Eurotatoria</taxon>
        <taxon>Bdelloidea</taxon>
        <taxon>Philodinida</taxon>
        <taxon>Philodinidae</taxon>
        <taxon>Rotaria</taxon>
    </lineage>
</organism>
<dbReference type="PANTHER" id="PTHR19308:SF8">
    <property type="entry name" value="STAR-RELATED LIPID TRANSFER PROTEIN 7, MITOCHONDRIAL"/>
    <property type="match status" value="1"/>
</dbReference>
<keyword evidence="5" id="KW-0007">Acetylation</keyword>
<gene>
    <name evidence="13" type="ORF">FNK824_LOCUS7719</name>
</gene>
<dbReference type="GO" id="GO:0005829">
    <property type="term" value="C:cytosol"/>
    <property type="evidence" value="ECO:0007669"/>
    <property type="project" value="UniProtKB-ARBA"/>
</dbReference>
<dbReference type="EMBL" id="CAJOBE010000728">
    <property type="protein sequence ID" value="CAF3679034.1"/>
    <property type="molecule type" value="Genomic_DNA"/>
</dbReference>
<dbReference type="PROSITE" id="PS50848">
    <property type="entry name" value="START"/>
    <property type="match status" value="1"/>
</dbReference>
<sequence length="345" mass="40851">MWIEWFIRCSKSFSKWPLRFFYDECKRHRYMLSFSPLLFINNRKIDNISLNKYDWEDNERKYYRNKYHTQSTLFGSSVIGALTSAAVVFSWENDGVTDEELQQASSDEYLLNMTHSQVDEALITLGWEKILRKDHLLLFRKYDHDLQVYAYKIFGTFNDISALVFLQVQVRNLCLSKLDLDYRMKWDDHALHLSIIDTEEDTQSDIVHWIQKFPFPLNNRDYLYVRRYCLDISMSTSPKILIKCHSINHPNVRNDKKCVRVKKYESSMIIQSKHNLDEKGMKFLLTYYEDAKASIPTSTYSYLAQSGIPDFVEKLHIAAKKLPKSKQYLSVNSLPQCRFLNDISG</sequence>
<dbReference type="PANTHER" id="PTHR19308">
    <property type="entry name" value="PHOSPHATIDYLCHOLINE TRANSFER PROTEIN"/>
    <property type="match status" value="1"/>
</dbReference>
<dbReference type="GO" id="GO:0008289">
    <property type="term" value="F:lipid binding"/>
    <property type="evidence" value="ECO:0007669"/>
    <property type="project" value="UniProtKB-KW"/>
</dbReference>
<comment type="subcellular location">
    <subcellularLocation>
        <location evidence="1">Cytoplasm</location>
    </subcellularLocation>
</comment>
<keyword evidence="2" id="KW-0813">Transport</keyword>
<dbReference type="Gene3D" id="3.30.530.20">
    <property type="match status" value="1"/>
</dbReference>
<keyword evidence="6" id="KW-0445">Lipid transport</keyword>
<dbReference type="GO" id="GO:0006869">
    <property type="term" value="P:lipid transport"/>
    <property type="evidence" value="ECO:0007669"/>
    <property type="project" value="UniProtKB-KW"/>
</dbReference>
<proteinExistence type="predicted"/>
<dbReference type="InterPro" id="IPR051213">
    <property type="entry name" value="START_lipid_transfer"/>
</dbReference>
<dbReference type="InterPro" id="IPR023393">
    <property type="entry name" value="START-like_dom_sf"/>
</dbReference>
<evidence type="ECO:0000313" key="14">
    <source>
        <dbReference type="Proteomes" id="UP000663874"/>
    </source>
</evidence>
<evidence type="ECO:0000256" key="4">
    <source>
        <dbReference type="ARBA" id="ARBA00022553"/>
    </source>
</evidence>